<dbReference type="Proteomes" id="UP000694557">
    <property type="component" value="Unassembled WGS sequence"/>
</dbReference>
<name>A0A8C7DT95_ONCKI</name>
<keyword evidence="2" id="KW-1185">Reference proteome</keyword>
<evidence type="ECO:0000313" key="1">
    <source>
        <dbReference type="Ensembl" id="ENSOKIP00005024126.1"/>
    </source>
</evidence>
<proteinExistence type="predicted"/>
<sequence length="81" mass="8530">MLSHQPSIFIRDRRLVSVLPFLFFMRCVRLLPGGNTSPSKDINAILGNINEVLNFGLSKLTSVPVGGAVVDPVAAGVGPAA</sequence>
<reference evidence="1" key="2">
    <citation type="submission" date="2025-09" db="UniProtKB">
        <authorList>
            <consortium name="Ensembl"/>
        </authorList>
    </citation>
    <scope>IDENTIFICATION</scope>
</reference>
<dbReference type="AlphaFoldDB" id="A0A8C7DT95"/>
<evidence type="ECO:0000313" key="2">
    <source>
        <dbReference type="Proteomes" id="UP000694557"/>
    </source>
</evidence>
<accession>A0A8C7DT95</accession>
<protein>
    <submittedName>
        <fullName evidence="1">Uncharacterized protein</fullName>
    </submittedName>
</protein>
<reference evidence="1" key="1">
    <citation type="submission" date="2025-08" db="UniProtKB">
        <authorList>
            <consortium name="Ensembl"/>
        </authorList>
    </citation>
    <scope>IDENTIFICATION</scope>
</reference>
<dbReference type="Ensembl" id="ENSOKIT00005025578.1">
    <property type="protein sequence ID" value="ENSOKIP00005024126.1"/>
    <property type="gene ID" value="ENSOKIG00005010541.1"/>
</dbReference>
<organism evidence="1 2">
    <name type="scientific">Oncorhynchus kisutch</name>
    <name type="common">Coho salmon</name>
    <name type="synonym">Salmo kisutch</name>
    <dbReference type="NCBI Taxonomy" id="8019"/>
    <lineage>
        <taxon>Eukaryota</taxon>
        <taxon>Metazoa</taxon>
        <taxon>Chordata</taxon>
        <taxon>Craniata</taxon>
        <taxon>Vertebrata</taxon>
        <taxon>Euteleostomi</taxon>
        <taxon>Actinopterygii</taxon>
        <taxon>Neopterygii</taxon>
        <taxon>Teleostei</taxon>
        <taxon>Protacanthopterygii</taxon>
        <taxon>Salmoniformes</taxon>
        <taxon>Salmonidae</taxon>
        <taxon>Salmoninae</taxon>
        <taxon>Oncorhynchus</taxon>
    </lineage>
</organism>